<feature type="compositionally biased region" description="Basic and acidic residues" evidence="6">
    <location>
        <begin position="387"/>
        <end position="402"/>
    </location>
</feature>
<dbReference type="GO" id="GO:0008017">
    <property type="term" value="F:microtubule binding"/>
    <property type="evidence" value="ECO:0007669"/>
    <property type="project" value="InterPro"/>
</dbReference>
<dbReference type="InterPro" id="IPR027329">
    <property type="entry name" value="TPX2_C"/>
</dbReference>
<feature type="region of interest" description="Disordered" evidence="6">
    <location>
        <begin position="96"/>
        <end position="244"/>
    </location>
</feature>
<dbReference type="AlphaFoldDB" id="A0A4V6AAQ6"/>
<feature type="compositionally biased region" description="Polar residues" evidence="6">
    <location>
        <begin position="337"/>
        <end position="350"/>
    </location>
</feature>
<dbReference type="PANTHER" id="PTHR31358:SF29">
    <property type="entry name" value="PROTEIN WVD2-LIKE 5-RELATED"/>
    <property type="match status" value="1"/>
</dbReference>
<evidence type="ECO:0000256" key="5">
    <source>
        <dbReference type="ARBA" id="ARBA00023212"/>
    </source>
</evidence>
<protein>
    <submittedName>
        <fullName evidence="8">Ankyrin repeat domain-containing protein 12</fullName>
    </submittedName>
</protein>
<dbReference type="PANTHER" id="PTHR31358">
    <property type="entry name" value="PROTEIN WVD2-LIKE 4"/>
    <property type="match status" value="1"/>
</dbReference>
<feature type="domain" description="TPX2 C-terminal" evidence="7">
    <location>
        <begin position="246"/>
        <end position="321"/>
    </location>
</feature>
<evidence type="ECO:0000259" key="7">
    <source>
        <dbReference type="Pfam" id="PF06886"/>
    </source>
</evidence>
<feature type="compositionally biased region" description="Polar residues" evidence="6">
    <location>
        <begin position="181"/>
        <end position="192"/>
    </location>
</feature>
<proteinExistence type="inferred from homology"/>
<dbReference type="STRING" id="43335.A0A4V6AAQ6"/>
<comment type="subcellular location">
    <subcellularLocation>
        <location evidence="1">Cytoplasm</location>
        <location evidence="1">Cytoskeleton</location>
    </subcellularLocation>
</comment>
<feature type="compositionally biased region" description="Polar residues" evidence="6">
    <location>
        <begin position="409"/>
        <end position="429"/>
    </location>
</feature>
<evidence type="ECO:0000256" key="3">
    <source>
        <dbReference type="ARBA" id="ARBA00022490"/>
    </source>
</evidence>
<dbReference type="Pfam" id="PF06886">
    <property type="entry name" value="TPX2"/>
    <property type="match status" value="1"/>
</dbReference>
<feature type="compositionally biased region" description="Low complexity" evidence="6">
    <location>
        <begin position="58"/>
        <end position="70"/>
    </location>
</feature>
<dbReference type="EMBL" id="RCHU01000183">
    <property type="protein sequence ID" value="TKS11896.1"/>
    <property type="molecule type" value="Genomic_DNA"/>
</dbReference>
<keyword evidence="5" id="KW-0206">Cytoskeleton</keyword>
<feature type="compositionally biased region" description="Polar residues" evidence="6">
    <location>
        <begin position="157"/>
        <end position="171"/>
    </location>
</feature>
<name>A0A4V6AAQ6_POPAL</name>
<feature type="compositionally biased region" description="Basic residues" evidence="6">
    <location>
        <begin position="327"/>
        <end position="336"/>
    </location>
</feature>
<keyword evidence="3" id="KW-0963">Cytoplasm</keyword>
<accession>A0A4V6AAQ6</accession>
<evidence type="ECO:0000313" key="8">
    <source>
        <dbReference type="EMBL" id="TKS11896.1"/>
    </source>
</evidence>
<reference evidence="8" key="1">
    <citation type="submission" date="2018-10" db="EMBL/GenBank/DDBJ databases">
        <title>Population genomic analysis revealed the cold adaptation of white poplar.</title>
        <authorList>
            <person name="Liu Y.-J."/>
        </authorList>
    </citation>
    <scope>NUCLEOTIDE SEQUENCE [LARGE SCALE GENOMIC DNA]</scope>
    <source>
        <strain evidence="8">PAL-ZL1</strain>
    </source>
</reference>
<evidence type="ECO:0000256" key="1">
    <source>
        <dbReference type="ARBA" id="ARBA00004245"/>
    </source>
</evidence>
<feature type="compositionally biased region" description="Basic residues" evidence="6">
    <location>
        <begin position="374"/>
        <end position="383"/>
    </location>
</feature>
<keyword evidence="4" id="KW-0493">Microtubule</keyword>
<feature type="compositionally biased region" description="Basic and acidic residues" evidence="6">
    <location>
        <begin position="104"/>
        <end position="114"/>
    </location>
</feature>
<comment type="similarity">
    <text evidence="2">Belongs to the TPX2 family.</text>
</comment>
<gene>
    <name evidence="8" type="ORF">D5086_0000069170</name>
</gene>
<evidence type="ECO:0000256" key="6">
    <source>
        <dbReference type="SAM" id="MobiDB-lite"/>
    </source>
</evidence>
<sequence length="460" mass="49446">MGAGRGYVLENEERIGFGGLNVTAKVMDSDNHLLPDGGLEAAHQNGGHQQSPAAGEDGVVSNNLNGSVGNTFKLDDDTTDNLSTGEVEDELKAYVGSNGLPVFKEGEVKVKDADNSENAKSQKGPGKRGTAKPSHPKNASATQVKKGKDGRDAEVQLTVSNGSVDVNSQLKQHLKSKSFNERQGQASKQSGKSDAAPPEGIVEKTKLKPLKKGPVDKAEADTDSTSSPTVEDAKPRKVGALPNYGFSFKCDERAEKRKEFYSKLEEKIHAKEAEKTTLQAKSKETQEAEIKLLRKSLGFKATPMPSFYQEPAPPKVELKKIPTTRAKSPKLGRRKSSSPADTEGNNSQSYRPGRLSLDEKVSSNIPIKGLSPAHPKKPQRKSLPKLPSEKTKLSSANDEKTKLPKASNEESPTLSNQSNEGSSPTQEQEAVSKNEESEFLPGVKEEAQATMAKDPVALVV</sequence>
<organism evidence="8">
    <name type="scientific">Populus alba</name>
    <name type="common">White poplar</name>
    <dbReference type="NCBI Taxonomy" id="43335"/>
    <lineage>
        <taxon>Eukaryota</taxon>
        <taxon>Viridiplantae</taxon>
        <taxon>Streptophyta</taxon>
        <taxon>Embryophyta</taxon>
        <taxon>Tracheophyta</taxon>
        <taxon>Spermatophyta</taxon>
        <taxon>Magnoliopsida</taxon>
        <taxon>eudicotyledons</taxon>
        <taxon>Gunneridae</taxon>
        <taxon>Pentapetalae</taxon>
        <taxon>rosids</taxon>
        <taxon>fabids</taxon>
        <taxon>Malpighiales</taxon>
        <taxon>Salicaceae</taxon>
        <taxon>Saliceae</taxon>
        <taxon>Populus</taxon>
    </lineage>
</organism>
<evidence type="ECO:0000256" key="2">
    <source>
        <dbReference type="ARBA" id="ARBA00005885"/>
    </source>
</evidence>
<dbReference type="GO" id="GO:0005874">
    <property type="term" value="C:microtubule"/>
    <property type="evidence" value="ECO:0007669"/>
    <property type="project" value="UniProtKB-KW"/>
</dbReference>
<feature type="region of interest" description="Disordered" evidence="6">
    <location>
        <begin position="29"/>
        <end position="84"/>
    </location>
</feature>
<comment type="caution">
    <text evidence="8">The sequence shown here is derived from an EMBL/GenBank/DDBJ whole genome shotgun (WGS) entry which is preliminary data.</text>
</comment>
<feature type="region of interest" description="Disordered" evidence="6">
    <location>
        <begin position="301"/>
        <end position="448"/>
    </location>
</feature>
<dbReference type="InterPro" id="IPR044833">
    <property type="entry name" value="WDL5/6"/>
</dbReference>
<evidence type="ECO:0000256" key="4">
    <source>
        <dbReference type="ARBA" id="ARBA00022701"/>
    </source>
</evidence>